<gene>
    <name evidence="1" type="ORF">GCM10023161_49930</name>
</gene>
<sequence length="84" mass="9100">MVFPIRDGFVVLIGYGLESDWLKNVLAGGQAVLHKRGKCIALANPRLLSKAEAAPLVQGPSGVFYRLFPYNEAALVLTKVNSTQ</sequence>
<dbReference type="Proteomes" id="UP001501417">
    <property type="component" value="Unassembled WGS sequence"/>
</dbReference>
<evidence type="ECO:0008006" key="3">
    <source>
        <dbReference type="Google" id="ProtNLM"/>
    </source>
</evidence>
<dbReference type="EMBL" id="BAABGF010000055">
    <property type="protein sequence ID" value="GAA4297657.1"/>
    <property type="molecule type" value="Genomic_DNA"/>
</dbReference>
<accession>A0ABP8F8H0</accession>
<evidence type="ECO:0000313" key="2">
    <source>
        <dbReference type="Proteomes" id="UP001501417"/>
    </source>
</evidence>
<evidence type="ECO:0000313" key="1">
    <source>
        <dbReference type="EMBL" id="GAA4297657.1"/>
    </source>
</evidence>
<proteinExistence type="predicted"/>
<keyword evidence="2" id="KW-1185">Reference proteome</keyword>
<protein>
    <recommendedName>
        <fullName evidence="3">Peptidase</fullName>
    </recommendedName>
</protein>
<organism evidence="1 2">
    <name type="scientific">Mycobacterium paraffinicum</name>
    <dbReference type="NCBI Taxonomy" id="53378"/>
    <lineage>
        <taxon>Bacteria</taxon>
        <taxon>Bacillati</taxon>
        <taxon>Actinomycetota</taxon>
        <taxon>Actinomycetes</taxon>
        <taxon>Mycobacteriales</taxon>
        <taxon>Mycobacteriaceae</taxon>
        <taxon>Mycobacterium</taxon>
    </lineage>
</organism>
<name>A0ABP8F8H0_9MYCO</name>
<comment type="caution">
    <text evidence="1">The sequence shown here is derived from an EMBL/GenBank/DDBJ whole genome shotgun (WGS) entry which is preliminary data.</text>
</comment>
<reference evidence="2" key="1">
    <citation type="journal article" date="2019" name="Int. J. Syst. Evol. Microbiol.">
        <title>The Global Catalogue of Microorganisms (GCM) 10K type strain sequencing project: providing services to taxonomists for standard genome sequencing and annotation.</title>
        <authorList>
            <consortium name="The Broad Institute Genomics Platform"/>
            <consortium name="The Broad Institute Genome Sequencing Center for Infectious Disease"/>
            <person name="Wu L."/>
            <person name="Ma J."/>
        </authorList>
    </citation>
    <scope>NUCLEOTIDE SEQUENCE [LARGE SCALE GENOMIC DNA]</scope>
    <source>
        <strain evidence="2">JCM 17782</strain>
    </source>
</reference>